<protein>
    <submittedName>
        <fullName evidence="2">Esterase A</fullName>
    </submittedName>
</protein>
<name>A0A160VFC1_9ZZZZ</name>
<dbReference type="Pfam" id="PF00144">
    <property type="entry name" value="Beta-lactamase"/>
    <property type="match status" value="1"/>
</dbReference>
<dbReference type="EMBL" id="FAXA01000432">
    <property type="protein sequence ID" value="CUV03540.1"/>
    <property type="molecule type" value="Genomic_DNA"/>
</dbReference>
<dbReference type="InterPro" id="IPR012338">
    <property type="entry name" value="Beta-lactam/transpept-like"/>
</dbReference>
<gene>
    <name evidence="2" type="ORF">MGWOODY_Clf2587</name>
</gene>
<evidence type="ECO:0000313" key="2">
    <source>
        <dbReference type="EMBL" id="CUV03540.1"/>
    </source>
</evidence>
<dbReference type="InterPro" id="IPR052907">
    <property type="entry name" value="Beta-lactamase/esterase"/>
</dbReference>
<sequence>MVVTAEIARMDPRGLRRVEELFDQQIETGVHPGAALAVYRHGMPVLDLYSGVANQESGKLVAEDTMFVLYSSTKAVTSACLHILWERGKFDWDDTVAAHWPEFAQKGKEEVTIKHVMTHESGFPDTPSHMTWDRWHDWEAAVEAMEQIPLDYKPGRVIAYHPRNFGWVVGELVRRIDGRPIERFVREEITGPQNIEEFHLGIDPSMEDRVAKLYPMEDCDRTSQVTIYNRPEVHTAVLPAGGGIATARGLARFYAMMAGGGVLDGVTMLKPETVAAVTKQQSEGLDHSLDRQVKRSLGLSLGDPRTASPGNEDIRTFGHAGSGTSVGWANPDSGLAFAYLTNGFRAEATNTPRLAEISQAVLDSAL</sequence>
<organism evidence="2">
    <name type="scientific">hydrothermal vent metagenome</name>
    <dbReference type="NCBI Taxonomy" id="652676"/>
    <lineage>
        <taxon>unclassified sequences</taxon>
        <taxon>metagenomes</taxon>
        <taxon>ecological metagenomes</taxon>
    </lineage>
</organism>
<feature type="domain" description="Beta-lactamase-related" evidence="1">
    <location>
        <begin position="19"/>
        <end position="349"/>
    </location>
</feature>
<proteinExistence type="predicted"/>
<dbReference type="PANTHER" id="PTHR43319:SF3">
    <property type="entry name" value="BETA-LACTAMASE-RELATED DOMAIN-CONTAINING PROTEIN"/>
    <property type="match status" value="1"/>
</dbReference>
<evidence type="ECO:0000259" key="1">
    <source>
        <dbReference type="Pfam" id="PF00144"/>
    </source>
</evidence>
<accession>A0A160VFC1</accession>
<dbReference type="InterPro" id="IPR001466">
    <property type="entry name" value="Beta-lactam-related"/>
</dbReference>
<dbReference type="PANTHER" id="PTHR43319">
    <property type="entry name" value="BETA-LACTAMASE-RELATED"/>
    <property type="match status" value="1"/>
</dbReference>
<dbReference type="SUPFAM" id="SSF56601">
    <property type="entry name" value="beta-lactamase/transpeptidase-like"/>
    <property type="match status" value="1"/>
</dbReference>
<dbReference type="Gene3D" id="3.40.710.10">
    <property type="entry name" value="DD-peptidase/beta-lactamase superfamily"/>
    <property type="match status" value="1"/>
</dbReference>
<reference evidence="2" key="1">
    <citation type="submission" date="2015-10" db="EMBL/GenBank/DDBJ databases">
        <authorList>
            <person name="Gilbert D.G."/>
        </authorList>
    </citation>
    <scope>NUCLEOTIDE SEQUENCE</scope>
</reference>
<dbReference type="AlphaFoldDB" id="A0A160VFC1"/>